<keyword evidence="3" id="KW-0472">Membrane</keyword>
<accession>A0A2G9UHK2</accession>
<feature type="transmembrane region" description="Helical" evidence="3">
    <location>
        <begin position="32"/>
        <end position="50"/>
    </location>
</feature>
<dbReference type="Proteomes" id="UP000230423">
    <property type="component" value="Unassembled WGS sequence"/>
</dbReference>
<reference evidence="4 5" key="1">
    <citation type="submission" date="2015-09" db="EMBL/GenBank/DDBJ databases">
        <title>Draft genome of the parasitic nematode Teladorsagia circumcincta isolate WARC Sus (inbred).</title>
        <authorList>
            <person name="Mitreva M."/>
        </authorList>
    </citation>
    <scope>NUCLEOTIDE SEQUENCE [LARGE SCALE GENOMIC DNA]</scope>
    <source>
        <strain evidence="4 5">S</strain>
    </source>
</reference>
<evidence type="ECO:0000256" key="3">
    <source>
        <dbReference type="SAM" id="Phobius"/>
    </source>
</evidence>
<evidence type="ECO:0000256" key="2">
    <source>
        <dbReference type="ARBA" id="ARBA00022801"/>
    </source>
</evidence>
<sequence length="395" mass="44685">MYNERTDTSELAYDATQARKRLMKQCFWMKEMWRILVAILAIACLVDAQFRCKNMKGKDVDWFVALKLPANIDERKGRSFVYYDSSQNGWVMSKQPINSTESAIGATLQQLYTSDDKTTFKIAYNDDCPGKQVDSGRGHSKGVAVFTIDSGFWMVHSVPNFPPPEKYDYPETGSKYAQSFICLSLDANSLEDISQYMRYSQVTPFIANLPKNFEIIAPYLVDVVNKKSLGRADTQFTTSHDFETRGHQRIKAFAKHKKFGKDLWHDFIALYLRTPMAVETWRNGAAKDVGTQCDNGENVYDITSVKVLDKEYSSSKDHSKWGVSMSESVPAVCIGDVNRQESQFKRGGGAVCIEDVTLWRTFRGSVNSFLECGVVHEKKSSKDAKKPAKNGKKAE</sequence>
<keyword evidence="3" id="KW-0812">Transmembrane</keyword>
<evidence type="ECO:0000313" key="5">
    <source>
        <dbReference type="Proteomes" id="UP000230423"/>
    </source>
</evidence>
<dbReference type="PANTHER" id="PTHR10858:SF30">
    <property type="entry name" value="CELL-DEATH-RELATED NUCLEASE 7"/>
    <property type="match status" value="1"/>
</dbReference>
<protein>
    <submittedName>
        <fullName evidence="4">Deoxyribonuclease II</fullName>
    </submittedName>
</protein>
<organism evidence="4 5">
    <name type="scientific">Teladorsagia circumcincta</name>
    <name type="common">Brown stomach worm</name>
    <name type="synonym">Ostertagia circumcincta</name>
    <dbReference type="NCBI Taxonomy" id="45464"/>
    <lineage>
        <taxon>Eukaryota</taxon>
        <taxon>Metazoa</taxon>
        <taxon>Ecdysozoa</taxon>
        <taxon>Nematoda</taxon>
        <taxon>Chromadorea</taxon>
        <taxon>Rhabditida</taxon>
        <taxon>Rhabditina</taxon>
        <taxon>Rhabditomorpha</taxon>
        <taxon>Strongyloidea</taxon>
        <taxon>Trichostrongylidae</taxon>
        <taxon>Teladorsagia</taxon>
    </lineage>
</organism>
<dbReference type="EMBL" id="KZ346543">
    <property type="protein sequence ID" value="PIO69725.1"/>
    <property type="molecule type" value="Genomic_DNA"/>
</dbReference>
<dbReference type="CDD" id="cd09120">
    <property type="entry name" value="PLDc_DNaseII_1"/>
    <property type="match status" value="1"/>
</dbReference>
<name>A0A2G9UHK2_TELCI</name>
<keyword evidence="3" id="KW-1133">Transmembrane helix</keyword>
<keyword evidence="2" id="KW-0378">Hydrolase</keyword>
<dbReference type="GO" id="GO:0006309">
    <property type="term" value="P:apoptotic DNA fragmentation"/>
    <property type="evidence" value="ECO:0007669"/>
    <property type="project" value="TreeGrafter"/>
</dbReference>
<dbReference type="InterPro" id="IPR004947">
    <property type="entry name" value="DNase_II"/>
</dbReference>
<dbReference type="OrthoDB" id="10261598at2759"/>
<evidence type="ECO:0000256" key="1">
    <source>
        <dbReference type="ARBA" id="ARBA00007527"/>
    </source>
</evidence>
<keyword evidence="5" id="KW-1185">Reference proteome</keyword>
<gene>
    <name evidence="4" type="ORF">TELCIR_08444</name>
</gene>
<comment type="similarity">
    <text evidence="1">Belongs to the DNase II family.</text>
</comment>
<dbReference type="AlphaFoldDB" id="A0A2G9UHK2"/>
<dbReference type="Pfam" id="PF03265">
    <property type="entry name" value="DNase_II"/>
    <property type="match status" value="1"/>
</dbReference>
<proteinExistence type="inferred from homology"/>
<dbReference type="GO" id="GO:0004531">
    <property type="term" value="F:deoxyribonuclease II activity"/>
    <property type="evidence" value="ECO:0007669"/>
    <property type="project" value="InterPro"/>
</dbReference>
<dbReference type="CDD" id="cd09121">
    <property type="entry name" value="PLDc_DNaseII_2"/>
    <property type="match status" value="1"/>
</dbReference>
<dbReference type="PANTHER" id="PTHR10858">
    <property type="entry name" value="DEOXYRIBONUCLEASE II"/>
    <property type="match status" value="1"/>
</dbReference>
<evidence type="ECO:0000313" key="4">
    <source>
        <dbReference type="EMBL" id="PIO69725.1"/>
    </source>
</evidence>